<evidence type="ECO:0000313" key="2">
    <source>
        <dbReference type="EMBL" id="BAH37551.1"/>
    </source>
</evidence>
<dbReference type="STRING" id="379066.GAU_0509"/>
<feature type="region of interest" description="Disordered" evidence="1">
    <location>
        <begin position="1"/>
        <end position="99"/>
    </location>
</feature>
<reference evidence="3" key="1">
    <citation type="submission" date="2006-03" db="EMBL/GenBank/DDBJ databases">
        <title>Complete genome sequence of Gemmatimonas aurantiaca T-27 that represents a novel phylum Gemmatimonadetes.</title>
        <authorList>
            <person name="Takasaki K."/>
            <person name="Ichikawa N."/>
            <person name="Miura H."/>
            <person name="Matsushita S."/>
            <person name="Watanabe Y."/>
            <person name="Oguchi A."/>
            <person name="Ankai A."/>
            <person name="Yashiro I."/>
            <person name="Takahashi M."/>
            <person name="Terui Y."/>
            <person name="Fukui S."/>
            <person name="Yokoyama H."/>
            <person name="Tanikawa S."/>
            <person name="Hanada S."/>
            <person name="Kamagata Y."/>
            <person name="Fujita N."/>
        </authorList>
    </citation>
    <scope>NUCLEOTIDE SEQUENCE [LARGE SCALE GENOMIC DNA]</scope>
    <source>
        <strain evidence="3">T-27 / DSM 14586 / JCM 11422 / NBRC 100505</strain>
    </source>
</reference>
<name>C1A5P1_GEMAT</name>
<evidence type="ECO:0000256" key="1">
    <source>
        <dbReference type="SAM" id="MobiDB-lite"/>
    </source>
</evidence>
<dbReference type="RefSeq" id="WP_012681998.1">
    <property type="nucleotide sequence ID" value="NC_012489.1"/>
</dbReference>
<gene>
    <name evidence="2" type="ordered locus">GAU_0509</name>
</gene>
<evidence type="ECO:0000313" key="3">
    <source>
        <dbReference type="Proteomes" id="UP000002209"/>
    </source>
</evidence>
<evidence type="ECO:0008006" key="4">
    <source>
        <dbReference type="Google" id="ProtNLM"/>
    </source>
</evidence>
<protein>
    <recommendedName>
        <fullName evidence="4">SRPBCC domain-containing protein</fullName>
    </recommendedName>
</protein>
<feature type="compositionally biased region" description="Low complexity" evidence="1">
    <location>
        <begin position="17"/>
        <end position="36"/>
    </location>
</feature>
<dbReference type="KEGG" id="gau:GAU_0509"/>
<sequence>MTRGHERRGDGGGGKPSAGKPKAGRPKAGGAKATGAKSGGRKGGKPSSDSARSGKPKPAGAGRGGAADRRSSDRRSAAARDTRDARPDATRGVAREVTPIKPSGPFVELSRIVHAPASAVFRMVNDPTKRDWAPERLYRITSALPPRFARLAFPDGSQAAIAIVRQGNTRTAVSVEHTMLPESVDADVLRRRWNDALAALSEALDSDWG</sequence>
<dbReference type="SUPFAM" id="SSF55961">
    <property type="entry name" value="Bet v1-like"/>
    <property type="match status" value="1"/>
</dbReference>
<dbReference type="eggNOG" id="ENOG50314ZY">
    <property type="taxonomic scope" value="Bacteria"/>
</dbReference>
<keyword evidence="3" id="KW-1185">Reference proteome</keyword>
<dbReference type="OrthoDB" id="9975016at2"/>
<dbReference type="HOGENOM" id="CLU_1313925_0_0_0"/>
<dbReference type="EMBL" id="AP009153">
    <property type="protein sequence ID" value="BAH37551.1"/>
    <property type="molecule type" value="Genomic_DNA"/>
</dbReference>
<feature type="compositionally biased region" description="Basic and acidic residues" evidence="1">
    <location>
        <begin position="66"/>
        <end position="89"/>
    </location>
</feature>
<dbReference type="AlphaFoldDB" id="C1A5P1"/>
<accession>C1A5P1</accession>
<proteinExistence type="predicted"/>
<organism evidence="2 3">
    <name type="scientific">Gemmatimonas aurantiaca (strain DSM 14586 / JCM 11422 / NBRC 100505 / T-27)</name>
    <dbReference type="NCBI Taxonomy" id="379066"/>
    <lineage>
        <taxon>Bacteria</taxon>
        <taxon>Pseudomonadati</taxon>
        <taxon>Gemmatimonadota</taxon>
        <taxon>Gemmatimonadia</taxon>
        <taxon>Gemmatimonadales</taxon>
        <taxon>Gemmatimonadaceae</taxon>
        <taxon>Gemmatimonas</taxon>
    </lineage>
</organism>
<dbReference type="Proteomes" id="UP000002209">
    <property type="component" value="Chromosome"/>
</dbReference>